<name>A0A2A9D0R1_9MICO</name>
<organism evidence="2 3">
    <name type="scientific">Serinibacter salmoneus</name>
    <dbReference type="NCBI Taxonomy" id="556530"/>
    <lineage>
        <taxon>Bacteria</taxon>
        <taxon>Bacillati</taxon>
        <taxon>Actinomycetota</taxon>
        <taxon>Actinomycetes</taxon>
        <taxon>Micrococcales</taxon>
        <taxon>Beutenbergiaceae</taxon>
        <taxon>Serinibacter</taxon>
    </lineage>
</organism>
<sequence length="150" mass="16426">MTATPSPGSSPDPSGHTPDTWAQERREAAAEQERRLRERKEAEHAHAQELIDEFLATAAERARPPEPLVVQGYKGGHARTPISGWYLKVDRSVGLGTDGRFYVLRSDLTLLERLRGTTPRAVPPPMIVGAGGGDGETIDMKAALARHLRR</sequence>
<evidence type="ECO:0000313" key="3">
    <source>
        <dbReference type="Proteomes" id="UP000224915"/>
    </source>
</evidence>
<protein>
    <submittedName>
        <fullName evidence="2">Uncharacterized protein</fullName>
    </submittedName>
</protein>
<keyword evidence="3" id="KW-1185">Reference proteome</keyword>
<gene>
    <name evidence="2" type="ORF">ATL40_1874</name>
</gene>
<dbReference type="RefSeq" id="WP_098469286.1">
    <property type="nucleotide sequence ID" value="NZ_PDJD01000001.1"/>
</dbReference>
<evidence type="ECO:0000313" key="2">
    <source>
        <dbReference type="EMBL" id="PFG20277.1"/>
    </source>
</evidence>
<reference evidence="2 3" key="1">
    <citation type="submission" date="2017-10" db="EMBL/GenBank/DDBJ databases">
        <title>Sequencing the genomes of 1000 actinobacteria strains.</title>
        <authorList>
            <person name="Klenk H.-P."/>
        </authorList>
    </citation>
    <scope>NUCLEOTIDE SEQUENCE [LARGE SCALE GENOMIC DNA]</scope>
    <source>
        <strain evidence="2 3">DSM 21801</strain>
    </source>
</reference>
<feature type="compositionally biased region" description="Low complexity" evidence="1">
    <location>
        <begin position="1"/>
        <end position="20"/>
    </location>
</feature>
<dbReference type="AlphaFoldDB" id="A0A2A9D0R1"/>
<dbReference type="EMBL" id="PDJD01000001">
    <property type="protein sequence ID" value="PFG20277.1"/>
    <property type="molecule type" value="Genomic_DNA"/>
</dbReference>
<accession>A0A2A9D0R1</accession>
<feature type="region of interest" description="Disordered" evidence="1">
    <location>
        <begin position="1"/>
        <end position="44"/>
    </location>
</feature>
<comment type="caution">
    <text evidence="2">The sequence shown here is derived from an EMBL/GenBank/DDBJ whole genome shotgun (WGS) entry which is preliminary data.</text>
</comment>
<dbReference type="OrthoDB" id="3254362at2"/>
<dbReference type="Proteomes" id="UP000224915">
    <property type="component" value="Unassembled WGS sequence"/>
</dbReference>
<evidence type="ECO:0000256" key="1">
    <source>
        <dbReference type="SAM" id="MobiDB-lite"/>
    </source>
</evidence>
<proteinExistence type="predicted"/>
<feature type="compositionally biased region" description="Basic and acidic residues" evidence="1">
    <location>
        <begin position="22"/>
        <end position="44"/>
    </location>
</feature>